<dbReference type="EMBL" id="AP018448">
    <property type="protein sequence ID" value="BBC30344.1"/>
    <property type="molecule type" value="Genomic_DNA"/>
</dbReference>
<reference evidence="2 3" key="2">
    <citation type="journal article" date="2023" name="ChemBioChem">
        <title>Acyltransferase Domain Exchange between Two Independent Type I Polyketide Synthases in the Same Producer Strain of Macrolide Antibiotics.</title>
        <authorList>
            <person name="Kudo F."/>
            <person name="Kishikawa K."/>
            <person name="Tsuboi K."/>
            <person name="Kido T."/>
            <person name="Usui T."/>
            <person name="Hashimoto J."/>
            <person name="Shin-Ya K."/>
            <person name="Miyanaga A."/>
            <person name="Eguchi T."/>
        </authorList>
    </citation>
    <scope>NUCLEOTIDE SEQUENCE [LARGE SCALE GENOMIC DNA]</scope>
    <source>
        <strain evidence="2 3">A-8890</strain>
    </source>
</reference>
<organism evidence="2 3">
    <name type="scientific">Streptomyces graminofaciens</name>
    <dbReference type="NCBI Taxonomy" id="68212"/>
    <lineage>
        <taxon>Bacteria</taxon>
        <taxon>Bacillati</taxon>
        <taxon>Actinomycetota</taxon>
        <taxon>Actinomycetes</taxon>
        <taxon>Kitasatosporales</taxon>
        <taxon>Streptomycetaceae</taxon>
        <taxon>Streptomyces</taxon>
    </lineage>
</organism>
<protein>
    <submittedName>
        <fullName evidence="2">Uncharacterized protein</fullName>
    </submittedName>
</protein>
<keyword evidence="3" id="KW-1185">Reference proteome</keyword>
<evidence type="ECO:0000313" key="3">
    <source>
        <dbReference type="Proteomes" id="UP001321542"/>
    </source>
</evidence>
<dbReference type="Proteomes" id="UP001321542">
    <property type="component" value="Chromosome"/>
</dbReference>
<accession>A0ABN5VB00</accession>
<proteinExistence type="predicted"/>
<name>A0ABN5VB00_9ACTN</name>
<gene>
    <name evidence="2" type="ORF">SGFS_016380</name>
</gene>
<evidence type="ECO:0000313" key="2">
    <source>
        <dbReference type="EMBL" id="BBC30344.1"/>
    </source>
</evidence>
<feature type="region of interest" description="Disordered" evidence="1">
    <location>
        <begin position="35"/>
        <end position="56"/>
    </location>
</feature>
<reference evidence="2 3" key="1">
    <citation type="journal article" date="2010" name="ChemBioChem">
        <title>Cloning and characterization of the biosynthetic gene cluster of 16-membered macrolide antibiotic FD-891: involvement of a dual functional cytochrome P450 monooxygenase catalyzing epoxidation and hydroxylation.</title>
        <authorList>
            <person name="Kudo F."/>
            <person name="Motegi A."/>
            <person name="Mizoue K."/>
            <person name="Eguchi T."/>
        </authorList>
    </citation>
    <scope>NUCLEOTIDE SEQUENCE [LARGE SCALE GENOMIC DNA]</scope>
    <source>
        <strain evidence="2 3">A-8890</strain>
    </source>
</reference>
<evidence type="ECO:0000256" key="1">
    <source>
        <dbReference type="SAM" id="MobiDB-lite"/>
    </source>
</evidence>
<sequence>MLGQRFRSGSDGDDVMTVPPEAVYQRLRFLVPALDHKDTHSSPPFESPFDRLSEGG</sequence>